<dbReference type="Pfam" id="PF13350">
    <property type="entry name" value="Y_phosphatase3"/>
    <property type="match status" value="1"/>
</dbReference>
<sequence>MAKSAPYISIPGVANFRDIGGTPIASHPGKEVRRNIVFRSARPDISTSRGKKKLQMLAITHTYDLRSTQELSSSKSYDRSKLIWAGTTTRVSVPVFRPEEYAPDAVVARFAKHGASCEGFAESFSEILFSASHAQNKARPFATILEHLSSATNPPSPMLIHCSLGKDRTGVISALILSLCGVSDEDVAKDYSFSEKELAPLLPSHAEKLSGNRAFKGSHNDAEILVRTRKENMLCFLMKLRKRYGSIEKCIIGHNLLQADGIARLRRNMIVDASKNHSIVDPAKSYTDRKSTRVVALKPSGEIAIIYVKEGNYYKLPGGGIEGEESPTDAALREVKEETGAMVALRSTDYFATTEEFRFQQHQVSYCYLANVVDDAGEPCLTEEELADGFVHQWMTVNKALEAMSAAEPTTEFGSFVKERDIFVLTEALRLIDSSS</sequence>
<evidence type="ECO:0000256" key="1">
    <source>
        <dbReference type="ARBA" id="ARBA00022801"/>
    </source>
</evidence>
<evidence type="ECO:0000313" key="4">
    <source>
        <dbReference type="EMBL" id="KAF3055434.1"/>
    </source>
</evidence>
<evidence type="ECO:0000313" key="5">
    <source>
        <dbReference type="Proteomes" id="UP000801864"/>
    </source>
</evidence>
<dbReference type="InterPro" id="IPR020084">
    <property type="entry name" value="NUDIX_hydrolase_CS"/>
</dbReference>
<evidence type="ECO:0008006" key="6">
    <source>
        <dbReference type="Google" id="ProtNLM"/>
    </source>
</evidence>
<dbReference type="PANTHER" id="PTHR43736:SF1">
    <property type="entry name" value="DIHYDRONEOPTERIN TRIPHOSPHATE DIPHOSPHATASE"/>
    <property type="match status" value="1"/>
</dbReference>
<gene>
    <name evidence="4" type="ORF">CFAM422_013077</name>
</gene>
<dbReference type="InterPro" id="IPR015797">
    <property type="entry name" value="NUDIX_hydrolase-like_dom_sf"/>
</dbReference>
<dbReference type="PANTHER" id="PTHR43736">
    <property type="entry name" value="ADP-RIBOSE PYROPHOSPHATASE"/>
    <property type="match status" value="1"/>
</dbReference>
<dbReference type="PROSITE" id="PS00893">
    <property type="entry name" value="NUDIX_BOX"/>
    <property type="match status" value="1"/>
</dbReference>
<dbReference type="EMBL" id="QLNT01000036">
    <property type="protein sequence ID" value="KAF3055434.1"/>
    <property type="molecule type" value="Genomic_DNA"/>
</dbReference>
<organism evidence="4 5">
    <name type="scientific">Trichoderma lentiforme</name>
    <dbReference type="NCBI Taxonomy" id="1567552"/>
    <lineage>
        <taxon>Eukaryota</taxon>
        <taxon>Fungi</taxon>
        <taxon>Dikarya</taxon>
        <taxon>Ascomycota</taxon>
        <taxon>Pezizomycotina</taxon>
        <taxon>Sordariomycetes</taxon>
        <taxon>Hypocreomycetidae</taxon>
        <taxon>Hypocreales</taxon>
        <taxon>Hypocreaceae</taxon>
        <taxon>Trichoderma</taxon>
    </lineage>
</organism>
<dbReference type="SUPFAM" id="SSF55811">
    <property type="entry name" value="Nudix"/>
    <property type="match status" value="1"/>
</dbReference>
<dbReference type="InterPro" id="IPR000086">
    <property type="entry name" value="NUDIX_hydrolase_dom"/>
</dbReference>
<keyword evidence="5" id="KW-1185">Reference proteome</keyword>
<keyword evidence="1" id="KW-0378">Hydrolase</keyword>
<dbReference type="InterPro" id="IPR026893">
    <property type="entry name" value="Tyr/Ser_Pase_IphP-type"/>
</dbReference>
<dbReference type="Pfam" id="PF00293">
    <property type="entry name" value="NUDIX"/>
    <property type="match status" value="1"/>
</dbReference>
<dbReference type="PROSITE" id="PS50056">
    <property type="entry name" value="TYR_PHOSPHATASE_2"/>
    <property type="match status" value="1"/>
</dbReference>
<accession>A0A9P5C734</accession>
<dbReference type="AlphaFoldDB" id="A0A9P5C734"/>
<feature type="domain" description="Tyrosine specific protein phosphatases" evidence="2">
    <location>
        <begin position="139"/>
        <end position="177"/>
    </location>
</feature>
<dbReference type="Gene3D" id="3.90.79.10">
    <property type="entry name" value="Nucleoside Triphosphate Pyrophosphohydrolase"/>
    <property type="match status" value="1"/>
</dbReference>
<name>A0A9P5C734_9HYPO</name>
<dbReference type="GO" id="GO:0004721">
    <property type="term" value="F:phosphoprotein phosphatase activity"/>
    <property type="evidence" value="ECO:0007669"/>
    <property type="project" value="InterPro"/>
</dbReference>
<dbReference type="SUPFAM" id="SSF52799">
    <property type="entry name" value="(Phosphotyrosine protein) phosphatases II"/>
    <property type="match status" value="1"/>
</dbReference>
<evidence type="ECO:0000259" key="2">
    <source>
        <dbReference type="PROSITE" id="PS50056"/>
    </source>
</evidence>
<dbReference type="PROSITE" id="PS51462">
    <property type="entry name" value="NUDIX"/>
    <property type="match status" value="1"/>
</dbReference>
<dbReference type="InterPro" id="IPR029021">
    <property type="entry name" value="Prot-tyrosine_phosphatase-like"/>
</dbReference>
<dbReference type="PROSITE" id="PS00383">
    <property type="entry name" value="TYR_PHOSPHATASE_1"/>
    <property type="match status" value="1"/>
</dbReference>
<dbReference type="Proteomes" id="UP000801864">
    <property type="component" value="Unassembled WGS sequence"/>
</dbReference>
<dbReference type="InterPro" id="IPR000387">
    <property type="entry name" value="Tyr_Pase_dom"/>
</dbReference>
<dbReference type="Gene3D" id="3.90.190.10">
    <property type="entry name" value="Protein tyrosine phosphatase superfamily"/>
    <property type="match status" value="1"/>
</dbReference>
<proteinExistence type="predicted"/>
<reference evidence="4 5" key="1">
    <citation type="submission" date="2018-06" db="EMBL/GenBank/DDBJ databases">
        <title>Genome analysis of cellulolytic fungus Trichoderma lentiforme CFAM-422.</title>
        <authorList>
            <person name="Steindorff A.S."/>
            <person name="Formighieri E.F."/>
            <person name="Midorikawa G.E.O."/>
            <person name="Tamietti M.S."/>
            <person name="Ramos E.Z."/>
            <person name="Silva A.S."/>
            <person name="Bon E.P.S."/>
            <person name="Mendes T.D."/>
            <person name="Damaso M.C.T."/>
            <person name="Favaro L.C.L."/>
        </authorList>
    </citation>
    <scope>NUCLEOTIDE SEQUENCE [LARGE SCALE GENOMIC DNA]</scope>
    <source>
        <strain evidence="4 5">CFAM-422</strain>
    </source>
</reference>
<comment type="caution">
    <text evidence="4">The sequence shown here is derived from an EMBL/GenBank/DDBJ whole genome shotgun (WGS) entry which is preliminary data.</text>
</comment>
<dbReference type="InterPro" id="IPR016130">
    <property type="entry name" value="Tyr_Pase_AS"/>
</dbReference>
<protein>
    <recommendedName>
        <fullName evidence="6">Tyrosine phosphatase</fullName>
    </recommendedName>
</protein>
<evidence type="ECO:0000259" key="3">
    <source>
        <dbReference type="PROSITE" id="PS51462"/>
    </source>
</evidence>
<feature type="domain" description="Nudix hydrolase" evidence="3">
    <location>
        <begin position="287"/>
        <end position="419"/>
    </location>
</feature>